<proteinExistence type="predicted"/>
<protein>
    <recommendedName>
        <fullName evidence="3">CD59 glycoprotein-like</fullName>
    </recommendedName>
</protein>
<evidence type="ECO:0008006" key="3">
    <source>
        <dbReference type="Google" id="ProtNLM"/>
    </source>
</evidence>
<dbReference type="Gene3D" id="2.10.60.10">
    <property type="entry name" value="CD59"/>
    <property type="match status" value="1"/>
</dbReference>
<dbReference type="InterPro" id="IPR045860">
    <property type="entry name" value="Snake_toxin-like_sf"/>
</dbReference>
<evidence type="ECO:0000313" key="2">
    <source>
        <dbReference type="Proteomes" id="UP000694395"/>
    </source>
</evidence>
<reference evidence="1" key="3">
    <citation type="submission" date="2025-09" db="UniProtKB">
        <authorList>
            <consortium name="Ensembl"/>
        </authorList>
    </citation>
    <scope>IDENTIFICATION</scope>
</reference>
<sequence length="231" mass="25959">MSHESYFVQDQSVWKCDIESEIFSLVKKMCLSLVVIHPDPIYPWGCGFKAHLSHSSLSPSVYVSPLHSDYYCSSLQYVNSKQSTVSCMYVSLRSIIHKKRFTQQWVYQSIFENLKKSCLQCLQITACSLFSGSHIQTSKMKIVMLAVALALLLASGEALDCLRCVPTKAGRDCEVTVETCPPEKDGCSAAKFLRAPFGHFQRCMDMSGCKQFQTNAYINMKCCGTDKCNTF</sequence>
<name>A0A8C7NW49_ONCMY</name>
<dbReference type="CDD" id="cd23611">
    <property type="entry name" value="TFP_LU_ECD_THFP5"/>
    <property type="match status" value="1"/>
</dbReference>
<dbReference type="AlphaFoldDB" id="A0A8C7NW49"/>
<dbReference type="Proteomes" id="UP000694395">
    <property type="component" value="Chromosome 8"/>
</dbReference>
<keyword evidence="2" id="KW-1185">Reference proteome</keyword>
<reference evidence="1" key="2">
    <citation type="submission" date="2025-08" db="UniProtKB">
        <authorList>
            <consortium name="Ensembl"/>
        </authorList>
    </citation>
    <scope>IDENTIFICATION</scope>
</reference>
<evidence type="ECO:0000313" key="1">
    <source>
        <dbReference type="Ensembl" id="ENSOMYP00000013469.2"/>
    </source>
</evidence>
<reference evidence="1" key="1">
    <citation type="submission" date="2020-07" db="EMBL/GenBank/DDBJ databases">
        <title>A long reads based de novo assembly of the rainbow trout Arlee double haploid line genome.</title>
        <authorList>
            <person name="Gao G."/>
            <person name="Palti Y."/>
        </authorList>
    </citation>
    <scope>NUCLEOTIDE SEQUENCE [LARGE SCALE GENOMIC DNA]</scope>
</reference>
<dbReference type="GeneTree" id="ENSGT01030000235169"/>
<dbReference type="SUPFAM" id="SSF57302">
    <property type="entry name" value="Snake toxin-like"/>
    <property type="match status" value="1"/>
</dbReference>
<dbReference type="Ensembl" id="ENSOMYT00000014898.2">
    <property type="protein sequence ID" value="ENSOMYP00000013469.2"/>
    <property type="gene ID" value="ENSOMYG00000006693.2"/>
</dbReference>
<organism evidence="1 2">
    <name type="scientific">Oncorhynchus mykiss</name>
    <name type="common">Rainbow trout</name>
    <name type="synonym">Salmo gairdneri</name>
    <dbReference type="NCBI Taxonomy" id="8022"/>
    <lineage>
        <taxon>Eukaryota</taxon>
        <taxon>Metazoa</taxon>
        <taxon>Chordata</taxon>
        <taxon>Craniata</taxon>
        <taxon>Vertebrata</taxon>
        <taxon>Euteleostomi</taxon>
        <taxon>Actinopterygii</taxon>
        <taxon>Neopterygii</taxon>
        <taxon>Teleostei</taxon>
        <taxon>Protacanthopterygii</taxon>
        <taxon>Salmoniformes</taxon>
        <taxon>Salmonidae</taxon>
        <taxon>Salmoninae</taxon>
        <taxon>Oncorhynchus</taxon>
    </lineage>
</organism>
<accession>A0A8C7NW49</accession>